<evidence type="ECO:0000256" key="12">
    <source>
        <dbReference type="ARBA" id="ARBA00023004"/>
    </source>
</evidence>
<dbReference type="Proteomes" id="UP000712600">
    <property type="component" value="Unassembled WGS sequence"/>
</dbReference>
<evidence type="ECO:0000256" key="9">
    <source>
        <dbReference type="ARBA" id="ARBA00022968"/>
    </source>
</evidence>
<protein>
    <recommendedName>
        <fullName evidence="4">procollagen-proline 4-dioxygenase</fullName>
        <ecNumber evidence="4">1.14.11.2</ecNumber>
    </recommendedName>
</protein>
<evidence type="ECO:0000256" key="16">
    <source>
        <dbReference type="SAM" id="SignalP"/>
    </source>
</evidence>
<evidence type="ECO:0000256" key="11">
    <source>
        <dbReference type="ARBA" id="ARBA00023002"/>
    </source>
</evidence>
<evidence type="ECO:0000256" key="15">
    <source>
        <dbReference type="SAM" id="MobiDB-lite"/>
    </source>
</evidence>
<dbReference type="EMBL" id="QGKX02002183">
    <property type="protein sequence ID" value="KAF3490124.1"/>
    <property type="molecule type" value="Genomic_DNA"/>
</dbReference>
<keyword evidence="8" id="KW-0223">Dioxygenase</keyword>
<feature type="domain" description="ShKT" evidence="17">
    <location>
        <begin position="309"/>
        <end position="349"/>
    </location>
</feature>
<evidence type="ECO:0000256" key="2">
    <source>
        <dbReference type="ARBA" id="ARBA00004648"/>
    </source>
</evidence>
<evidence type="ECO:0000256" key="13">
    <source>
        <dbReference type="ARBA" id="ARBA00023136"/>
    </source>
</evidence>
<comment type="similarity">
    <text evidence="3">Belongs to the P4HA family.</text>
</comment>
<dbReference type="GO" id="GO:0005789">
    <property type="term" value="C:endoplasmic reticulum membrane"/>
    <property type="evidence" value="ECO:0007669"/>
    <property type="project" value="UniProtKB-SubCell"/>
</dbReference>
<keyword evidence="5" id="KW-0812">Transmembrane</keyword>
<keyword evidence="13" id="KW-0472">Membrane</keyword>
<keyword evidence="7" id="KW-0256">Endoplasmic reticulum</keyword>
<evidence type="ECO:0000256" key="4">
    <source>
        <dbReference type="ARBA" id="ARBA00012269"/>
    </source>
</evidence>
<dbReference type="InterPro" id="IPR003582">
    <property type="entry name" value="ShKT_dom"/>
</dbReference>
<dbReference type="PANTHER" id="PTHR10869:SF102">
    <property type="entry name" value="PROLYL 4-HYDROXYLASE 12-RELATED"/>
    <property type="match status" value="1"/>
</dbReference>
<comment type="catalytic activity">
    <reaction evidence="14">
        <text>L-prolyl-[collagen] + 2-oxoglutarate + O2 = trans-4-hydroxy-L-prolyl-[collagen] + succinate + CO2</text>
        <dbReference type="Rhea" id="RHEA:18945"/>
        <dbReference type="Rhea" id="RHEA-COMP:11676"/>
        <dbReference type="Rhea" id="RHEA-COMP:11680"/>
        <dbReference type="ChEBI" id="CHEBI:15379"/>
        <dbReference type="ChEBI" id="CHEBI:16526"/>
        <dbReference type="ChEBI" id="CHEBI:16810"/>
        <dbReference type="ChEBI" id="CHEBI:30031"/>
        <dbReference type="ChEBI" id="CHEBI:50342"/>
        <dbReference type="ChEBI" id="CHEBI:61965"/>
        <dbReference type="EC" id="1.14.11.2"/>
    </reaction>
</comment>
<dbReference type="GO" id="GO:0004656">
    <property type="term" value="F:procollagen-proline 4-dioxygenase activity"/>
    <property type="evidence" value="ECO:0007669"/>
    <property type="project" value="UniProtKB-EC"/>
</dbReference>
<keyword evidence="9" id="KW-0735">Signal-anchor</keyword>
<dbReference type="PANTHER" id="PTHR10869">
    <property type="entry name" value="PROLYL 4-HYDROXYLASE ALPHA SUBUNIT"/>
    <property type="match status" value="1"/>
</dbReference>
<comment type="cofactor">
    <cofactor evidence="1">
        <name>L-ascorbate</name>
        <dbReference type="ChEBI" id="CHEBI:38290"/>
    </cofactor>
</comment>
<evidence type="ECO:0000256" key="3">
    <source>
        <dbReference type="ARBA" id="ARBA00006511"/>
    </source>
</evidence>
<evidence type="ECO:0000259" key="17">
    <source>
        <dbReference type="PROSITE" id="PS51670"/>
    </source>
</evidence>
<evidence type="ECO:0000313" key="19">
    <source>
        <dbReference type="Proteomes" id="UP000712600"/>
    </source>
</evidence>
<comment type="subcellular location">
    <subcellularLocation>
        <location evidence="2">Endoplasmic reticulum membrane</location>
        <topology evidence="2">Single-pass type II membrane protein</topology>
    </subcellularLocation>
</comment>
<evidence type="ECO:0000256" key="6">
    <source>
        <dbReference type="ARBA" id="ARBA00022723"/>
    </source>
</evidence>
<gene>
    <name evidence="18" type="ORF">F2Q69_00057372</name>
</gene>
<evidence type="ECO:0000256" key="7">
    <source>
        <dbReference type="ARBA" id="ARBA00022824"/>
    </source>
</evidence>
<accession>A0A8S9NCF2</accession>
<dbReference type="InterPro" id="IPR045054">
    <property type="entry name" value="P4HA-like"/>
</dbReference>
<dbReference type="GO" id="GO:0005506">
    <property type="term" value="F:iron ion binding"/>
    <property type="evidence" value="ECO:0007669"/>
    <property type="project" value="InterPro"/>
</dbReference>
<dbReference type="AlphaFoldDB" id="A0A8S9NCF2"/>
<feature type="compositionally biased region" description="Basic and acidic residues" evidence="15">
    <location>
        <begin position="82"/>
        <end position="95"/>
    </location>
</feature>
<evidence type="ECO:0000256" key="1">
    <source>
        <dbReference type="ARBA" id="ARBA00001961"/>
    </source>
</evidence>
<evidence type="ECO:0000256" key="5">
    <source>
        <dbReference type="ARBA" id="ARBA00022692"/>
    </source>
</evidence>
<dbReference type="InterPro" id="IPR006620">
    <property type="entry name" value="Pro_4_hyd_alph"/>
</dbReference>
<organism evidence="18 19">
    <name type="scientific">Brassica cretica</name>
    <name type="common">Mustard</name>
    <dbReference type="NCBI Taxonomy" id="69181"/>
    <lineage>
        <taxon>Eukaryota</taxon>
        <taxon>Viridiplantae</taxon>
        <taxon>Streptophyta</taxon>
        <taxon>Embryophyta</taxon>
        <taxon>Tracheophyta</taxon>
        <taxon>Spermatophyta</taxon>
        <taxon>Magnoliopsida</taxon>
        <taxon>eudicotyledons</taxon>
        <taxon>Gunneridae</taxon>
        <taxon>Pentapetalae</taxon>
        <taxon>rosids</taxon>
        <taxon>malvids</taxon>
        <taxon>Brassicales</taxon>
        <taxon>Brassicaceae</taxon>
        <taxon>Brassiceae</taxon>
        <taxon>Brassica</taxon>
    </lineage>
</organism>
<dbReference type="SMART" id="SM00702">
    <property type="entry name" value="P4Hc"/>
    <property type="match status" value="1"/>
</dbReference>
<keyword evidence="10" id="KW-1133">Transmembrane helix</keyword>
<evidence type="ECO:0000256" key="8">
    <source>
        <dbReference type="ARBA" id="ARBA00022964"/>
    </source>
</evidence>
<dbReference type="EC" id="1.14.11.2" evidence="4"/>
<dbReference type="PROSITE" id="PS51670">
    <property type="entry name" value="SHKT"/>
    <property type="match status" value="1"/>
</dbReference>
<feature type="region of interest" description="Disordered" evidence="15">
    <location>
        <begin position="82"/>
        <end position="101"/>
    </location>
</feature>
<evidence type="ECO:0000313" key="18">
    <source>
        <dbReference type="EMBL" id="KAF3490124.1"/>
    </source>
</evidence>
<reference evidence="18" key="1">
    <citation type="submission" date="2019-12" db="EMBL/GenBank/DDBJ databases">
        <title>Genome sequencing and annotation of Brassica cretica.</title>
        <authorList>
            <person name="Studholme D.J."/>
            <person name="Sarris P."/>
        </authorList>
    </citation>
    <scope>NUCLEOTIDE SEQUENCE</scope>
    <source>
        <strain evidence="18">PFS-109/04</strain>
        <tissue evidence="18">Leaf</tissue>
    </source>
</reference>
<keyword evidence="12" id="KW-0408">Iron</keyword>
<keyword evidence="16" id="KW-0732">Signal</keyword>
<keyword evidence="11" id="KW-0560">Oxidoreductase</keyword>
<proteinExistence type="inferred from homology"/>
<sequence>MASLSQIFLILIVISSSPFCSGGSRKELRDKDNIGESYTQSNYVVGSKSVDPRRVLQLSWQPRVFLYRGFLSEEECDHLAKETSEVKSGDGDGKTHLSSSDHVLDVPDPIVAGIEERISAWTFLPRGSSYLYLSCFSVYEHSLIALGRALFLSNVCNKLLLDQTVCLCFSFDAHLSENSGPIKVRSYTMEKSDNKLDYFGDESSSVSHESLLATVILYVSNTTQGGELLFPNAEVKLKRSWSDCSETGNILRPVKGNAVLFFSRHLNATLDQTSTHFRCPVLKGELLVATKQIYAKKQARKDEEESGECSDEDESCGRWAELGECKKNPVYMIGSPDYFGTCRKSCNAC</sequence>
<dbReference type="SMART" id="SM00254">
    <property type="entry name" value="ShKT"/>
    <property type="match status" value="1"/>
</dbReference>
<evidence type="ECO:0000256" key="10">
    <source>
        <dbReference type="ARBA" id="ARBA00022989"/>
    </source>
</evidence>
<keyword evidence="6" id="KW-0479">Metal-binding</keyword>
<comment type="caution">
    <text evidence="18">The sequence shown here is derived from an EMBL/GenBank/DDBJ whole genome shotgun (WGS) entry which is preliminary data.</text>
</comment>
<evidence type="ECO:0000256" key="14">
    <source>
        <dbReference type="ARBA" id="ARBA00049169"/>
    </source>
</evidence>
<feature type="chain" id="PRO_5035807471" description="procollagen-proline 4-dioxygenase" evidence="16">
    <location>
        <begin position="23"/>
        <end position="349"/>
    </location>
</feature>
<dbReference type="Gene3D" id="2.60.120.620">
    <property type="entry name" value="q2cbj1_9rhob like domain"/>
    <property type="match status" value="1"/>
</dbReference>
<feature type="signal peptide" evidence="16">
    <location>
        <begin position="1"/>
        <end position="22"/>
    </location>
</feature>
<dbReference type="GO" id="GO:0031418">
    <property type="term" value="F:L-ascorbic acid binding"/>
    <property type="evidence" value="ECO:0007669"/>
    <property type="project" value="InterPro"/>
</dbReference>
<name>A0A8S9NCF2_BRACR</name>